<evidence type="ECO:0000313" key="1">
    <source>
        <dbReference type="EMBL" id="SVD70594.1"/>
    </source>
</evidence>
<sequence length="88" mass="10315">MQDEKSDSDEQSFKQEKFLVLAVHKLGCIIECVAATVTLSRRNVIIDYCYKREYWVSVIIGQLNVTRGFSFKFLVFSRTLRTCFDLYC</sequence>
<proteinExistence type="predicted"/>
<accession>A0A382XID8</accession>
<protein>
    <submittedName>
        <fullName evidence="1">Uncharacterized protein</fullName>
    </submittedName>
</protein>
<dbReference type="AlphaFoldDB" id="A0A382XID8"/>
<reference evidence="1" key="1">
    <citation type="submission" date="2018-05" db="EMBL/GenBank/DDBJ databases">
        <authorList>
            <person name="Lanie J.A."/>
            <person name="Ng W.-L."/>
            <person name="Kazmierczak K.M."/>
            <person name="Andrzejewski T.M."/>
            <person name="Davidsen T.M."/>
            <person name="Wayne K.J."/>
            <person name="Tettelin H."/>
            <person name="Glass J.I."/>
            <person name="Rusch D."/>
            <person name="Podicherti R."/>
            <person name="Tsui H.-C.T."/>
            <person name="Winkler M.E."/>
        </authorList>
    </citation>
    <scope>NUCLEOTIDE SEQUENCE</scope>
</reference>
<organism evidence="1">
    <name type="scientific">marine metagenome</name>
    <dbReference type="NCBI Taxonomy" id="408172"/>
    <lineage>
        <taxon>unclassified sequences</taxon>
        <taxon>metagenomes</taxon>
        <taxon>ecological metagenomes</taxon>
    </lineage>
</organism>
<name>A0A382XID8_9ZZZZ</name>
<gene>
    <name evidence="1" type="ORF">METZ01_LOCUS423448</name>
</gene>
<dbReference type="EMBL" id="UINC01167865">
    <property type="protein sequence ID" value="SVD70594.1"/>
    <property type="molecule type" value="Genomic_DNA"/>
</dbReference>